<sequence>MSQYSLYLYGEIMITKLEQKNLFEMDRIQEVKNKIESLNQILEDKKISALELLSIECKLKRLNHNISHDLKKSLNRTTRKLHLLYEQFGDGWSQMGKLRLIIQGFQSKRDRGNLNIMPQLSKWLKVSNRSISIFHGKRPKEFATLDLYLKVVEKQVKKINYKKYSDINNEILNLHTALVRVFDEIIGLLQNPMVKEKRDYALWNLLEEVALAIGYTIEQSDDLKDRYILDMLLNKNEVTGRFEFLLMKGKLKEFYENAFLTPKRQNCPDQLMKIPGFDENCHISLIGNKNNATYLLTYKSILSGKHSQCIFRQISRDKENAKAIQKLKENSLDSFIVPSLFNCKSGFKGDDSFLEVVKYLKSGNLQNIIDKGNHSVHQRQKMALKYLKHLCHMIYEFNKCGVFFPDLKPSNLMLKNSQFILSDLKSLIPFDTETRLASSAVMSTRIYWPPEQSKHHNDQSNRTIDVDLYSSYQVGLTIYLFAVGLKGDEGPYKISPSEKTGQRRLDFSHPVFEGKRGDCLKKIIKGLTELSKSKRIKLNEAIVLLNNTFPTIEKENFKALPVRHEKLKAETRTPR</sequence>
<gene>
    <name evidence="3" type="ORF">CAB17_11585</name>
</gene>
<dbReference type="Proteomes" id="UP000234343">
    <property type="component" value="Chromosome"/>
</dbReference>
<protein>
    <recommendedName>
        <fullName evidence="2">Protein kinase domain-containing protein</fullName>
    </recommendedName>
</protein>
<dbReference type="AlphaFoldDB" id="A0A2H5FM56"/>
<dbReference type="Pfam" id="PF00069">
    <property type="entry name" value="Pkinase"/>
    <property type="match status" value="1"/>
</dbReference>
<dbReference type="GO" id="GO:0004672">
    <property type="term" value="F:protein kinase activity"/>
    <property type="evidence" value="ECO:0007669"/>
    <property type="project" value="InterPro"/>
</dbReference>
<dbReference type="InterPro" id="IPR000719">
    <property type="entry name" value="Prot_kinase_dom"/>
</dbReference>
<accession>A0A2H5FM56</accession>
<evidence type="ECO:0000256" key="1">
    <source>
        <dbReference type="SAM" id="Coils"/>
    </source>
</evidence>
<dbReference type="KEGG" id="lsh:CAB17_11585"/>
<proteinExistence type="predicted"/>
<dbReference type="Gene3D" id="1.10.510.10">
    <property type="entry name" value="Transferase(Phosphotransferase) domain 1"/>
    <property type="match status" value="1"/>
</dbReference>
<evidence type="ECO:0000259" key="2">
    <source>
        <dbReference type="PROSITE" id="PS50011"/>
    </source>
</evidence>
<keyword evidence="1" id="KW-0175">Coiled coil</keyword>
<feature type="coiled-coil region" evidence="1">
    <location>
        <begin position="14"/>
        <end position="48"/>
    </location>
</feature>
<evidence type="ECO:0000313" key="3">
    <source>
        <dbReference type="EMBL" id="AUH72622.1"/>
    </source>
</evidence>
<reference evidence="3 4" key="1">
    <citation type="submission" date="2017-12" db="EMBL/GenBank/DDBJ databases">
        <title>Legionella sainthelensi LA01-117, whole genome sequence of a clinical isolate from New Zealand.</title>
        <authorList>
            <person name="Cree S.L."/>
            <person name="Slow S."/>
            <person name="Kennedy M.A."/>
            <person name="Murdoch D.R."/>
            <person name="Biggs P.J."/>
            <person name="Anderson T."/>
        </authorList>
    </citation>
    <scope>NUCLEOTIDE SEQUENCE [LARGE SCALE GENOMIC DNA]</scope>
    <source>
        <strain evidence="3 4">LA01-117</strain>
    </source>
</reference>
<dbReference type="EMBL" id="CP025491">
    <property type="protein sequence ID" value="AUH72622.1"/>
    <property type="molecule type" value="Genomic_DNA"/>
</dbReference>
<dbReference type="SUPFAM" id="SSF56112">
    <property type="entry name" value="Protein kinase-like (PK-like)"/>
    <property type="match status" value="1"/>
</dbReference>
<keyword evidence="4" id="KW-1185">Reference proteome</keyword>
<organism evidence="3 4">
    <name type="scientific">Legionella sainthelensi</name>
    <dbReference type="NCBI Taxonomy" id="28087"/>
    <lineage>
        <taxon>Bacteria</taxon>
        <taxon>Pseudomonadati</taxon>
        <taxon>Pseudomonadota</taxon>
        <taxon>Gammaproteobacteria</taxon>
        <taxon>Legionellales</taxon>
        <taxon>Legionellaceae</taxon>
        <taxon>Legionella</taxon>
    </lineage>
</organism>
<evidence type="ECO:0000313" key="4">
    <source>
        <dbReference type="Proteomes" id="UP000234343"/>
    </source>
</evidence>
<dbReference type="GO" id="GO:0005524">
    <property type="term" value="F:ATP binding"/>
    <property type="evidence" value="ECO:0007669"/>
    <property type="project" value="InterPro"/>
</dbReference>
<name>A0A2H5FM56_9GAMM</name>
<dbReference type="InterPro" id="IPR011009">
    <property type="entry name" value="Kinase-like_dom_sf"/>
</dbReference>
<dbReference type="PROSITE" id="PS50011">
    <property type="entry name" value="PROTEIN_KINASE_DOM"/>
    <property type="match status" value="1"/>
</dbReference>
<feature type="domain" description="Protein kinase" evidence="2">
    <location>
        <begin position="280"/>
        <end position="549"/>
    </location>
</feature>